<name>A0A3M7S180_BRAPC</name>
<organism evidence="1 2">
    <name type="scientific">Brachionus plicatilis</name>
    <name type="common">Marine rotifer</name>
    <name type="synonym">Brachionus muelleri</name>
    <dbReference type="NCBI Taxonomy" id="10195"/>
    <lineage>
        <taxon>Eukaryota</taxon>
        <taxon>Metazoa</taxon>
        <taxon>Spiralia</taxon>
        <taxon>Gnathifera</taxon>
        <taxon>Rotifera</taxon>
        <taxon>Eurotatoria</taxon>
        <taxon>Monogononta</taxon>
        <taxon>Pseudotrocha</taxon>
        <taxon>Ploima</taxon>
        <taxon>Brachionidae</taxon>
        <taxon>Brachionus</taxon>
    </lineage>
</organism>
<evidence type="ECO:0000313" key="1">
    <source>
        <dbReference type="EMBL" id="RNA29573.1"/>
    </source>
</evidence>
<evidence type="ECO:0000313" key="2">
    <source>
        <dbReference type="Proteomes" id="UP000276133"/>
    </source>
</evidence>
<comment type="caution">
    <text evidence="1">The sequence shown here is derived from an EMBL/GenBank/DDBJ whole genome shotgun (WGS) entry which is preliminary data.</text>
</comment>
<dbReference type="EMBL" id="REGN01002201">
    <property type="protein sequence ID" value="RNA29573.1"/>
    <property type="molecule type" value="Genomic_DNA"/>
</dbReference>
<gene>
    <name evidence="1" type="ORF">BpHYR1_041907</name>
</gene>
<dbReference type="AlphaFoldDB" id="A0A3M7S180"/>
<reference evidence="1 2" key="1">
    <citation type="journal article" date="2018" name="Sci. Rep.">
        <title>Genomic signatures of local adaptation to the degree of environmental predictability in rotifers.</title>
        <authorList>
            <person name="Franch-Gras L."/>
            <person name="Hahn C."/>
            <person name="Garcia-Roger E.M."/>
            <person name="Carmona M.J."/>
            <person name="Serra M."/>
            <person name="Gomez A."/>
        </authorList>
    </citation>
    <scope>NUCLEOTIDE SEQUENCE [LARGE SCALE GENOMIC DNA]</scope>
    <source>
        <strain evidence="1">HYR1</strain>
    </source>
</reference>
<dbReference type="Proteomes" id="UP000276133">
    <property type="component" value="Unassembled WGS sequence"/>
</dbReference>
<proteinExistence type="predicted"/>
<protein>
    <submittedName>
        <fullName evidence="1">Uncharacterized protein</fullName>
    </submittedName>
</protein>
<sequence>MRFFLIIDAEITEWFIARNEQSRDELNNQTRPFGFGLNQCDLRGKNSIKKIFFFPQRDYTDISQTGSQNRFHLRTGSPNRFQLRTGFPLNRFPTPRDSEY</sequence>
<accession>A0A3M7S180</accession>
<keyword evidence="2" id="KW-1185">Reference proteome</keyword>